<protein>
    <submittedName>
        <fullName evidence="1">Uncharacterized protein</fullName>
    </submittedName>
</protein>
<organism evidence="1 2">
    <name type="scientific">Murimonas intestini</name>
    <dbReference type="NCBI Taxonomy" id="1337051"/>
    <lineage>
        <taxon>Bacteria</taxon>
        <taxon>Bacillati</taxon>
        <taxon>Bacillota</taxon>
        <taxon>Clostridia</taxon>
        <taxon>Lachnospirales</taxon>
        <taxon>Lachnospiraceae</taxon>
        <taxon>Murimonas</taxon>
    </lineage>
</organism>
<dbReference type="AlphaFoldDB" id="A0AB73T0A1"/>
<reference evidence="1 2" key="1">
    <citation type="submission" date="2018-05" db="EMBL/GenBank/DDBJ databases">
        <authorList>
            <person name="Goeker M."/>
            <person name="Huntemann M."/>
            <person name="Clum A."/>
            <person name="Pillay M."/>
            <person name="Palaniappan K."/>
            <person name="Varghese N."/>
            <person name="Mikhailova N."/>
            <person name="Stamatis D."/>
            <person name="Reddy T."/>
            <person name="Daum C."/>
            <person name="Shapiro N."/>
            <person name="Ivanova N."/>
            <person name="Kyrpides N."/>
            <person name="Woyke T."/>
        </authorList>
    </citation>
    <scope>NUCLEOTIDE SEQUENCE [LARGE SCALE GENOMIC DNA]</scope>
    <source>
        <strain evidence="1 2">DSM 26524</strain>
    </source>
</reference>
<dbReference type="RefSeq" id="WP_109747774.1">
    <property type="nucleotide sequence ID" value="NZ_JANKBI010000026.1"/>
</dbReference>
<evidence type="ECO:0000313" key="2">
    <source>
        <dbReference type="Proteomes" id="UP000245412"/>
    </source>
</evidence>
<evidence type="ECO:0000313" key="1">
    <source>
        <dbReference type="EMBL" id="PWJ73234.1"/>
    </source>
</evidence>
<dbReference type="InterPro" id="IPR046143">
    <property type="entry name" value="DUF6145"/>
</dbReference>
<accession>A0AB73T0A1</accession>
<dbReference type="Proteomes" id="UP000245412">
    <property type="component" value="Unassembled WGS sequence"/>
</dbReference>
<dbReference type="EMBL" id="QGGY01000013">
    <property type="protein sequence ID" value="PWJ73234.1"/>
    <property type="molecule type" value="Genomic_DNA"/>
</dbReference>
<comment type="caution">
    <text evidence="1">The sequence shown here is derived from an EMBL/GenBank/DDBJ whole genome shotgun (WGS) entry which is preliminary data.</text>
</comment>
<dbReference type="Pfam" id="PF19642">
    <property type="entry name" value="DUF6145"/>
    <property type="match status" value="1"/>
</dbReference>
<name>A0AB73T0A1_9FIRM</name>
<sequence length="111" mass="12856">MYSDNVVLCAASAYEEKFYLDENFNALPDSVKDELKIMCVLYTQDVGGILVLEFDEDGNLQFRTEASEGDFSYDEIGSVLKIKELQNTKRELLEAIEMYYKVFFLGEEYED</sequence>
<gene>
    <name evidence="1" type="ORF">C7383_11318</name>
</gene>
<keyword evidence="2" id="KW-1185">Reference proteome</keyword>
<proteinExistence type="predicted"/>